<reference evidence="2" key="1">
    <citation type="journal article" date="2015" name="Nature">
        <title>Complex archaea that bridge the gap between prokaryotes and eukaryotes.</title>
        <authorList>
            <person name="Spang A."/>
            <person name="Saw J.H."/>
            <person name="Jorgensen S.L."/>
            <person name="Zaremba-Niedzwiedzka K."/>
            <person name="Martijn J."/>
            <person name="Lind A.E."/>
            <person name="van Eijk R."/>
            <person name="Schleper C."/>
            <person name="Guy L."/>
            <person name="Ettema T.J."/>
        </authorList>
    </citation>
    <scope>NUCLEOTIDE SEQUENCE</scope>
</reference>
<feature type="compositionally biased region" description="Basic and acidic residues" evidence="1">
    <location>
        <begin position="32"/>
        <end position="47"/>
    </location>
</feature>
<feature type="compositionally biased region" description="Low complexity" evidence="1">
    <location>
        <begin position="58"/>
        <end position="76"/>
    </location>
</feature>
<protein>
    <submittedName>
        <fullName evidence="2">Uncharacterized protein</fullName>
    </submittedName>
</protein>
<feature type="region of interest" description="Disordered" evidence="1">
    <location>
        <begin position="1"/>
        <end position="82"/>
    </location>
</feature>
<organism evidence="2">
    <name type="scientific">marine sediment metagenome</name>
    <dbReference type="NCBI Taxonomy" id="412755"/>
    <lineage>
        <taxon>unclassified sequences</taxon>
        <taxon>metagenomes</taxon>
        <taxon>ecological metagenomes</taxon>
    </lineage>
</organism>
<evidence type="ECO:0000313" key="2">
    <source>
        <dbReference type="EMBL" id="KKL94122.1"/>
    </source>
</evidence>
<feature type="non-terminal residue" evidence="2">
    <location>
        <position position="1"/>
    </location>
</feature>
<dbReference type="AlphaFoldDB" id="A0A0F9J4L5"/>
<sequence>SEGSNLPESVAAHTSASSLSPKEESDGQSDGARIREGLPEGETRGDTATESWADIPVGDDSGSASGSRRSQRQPSDIPLTHEQRVAIAKEIRDAQLRRQFPAGDTANQWDEELGEDFWNLYANEFGYTYPSLRNVMRVCKNIPPDKRNPEASFALHDVVDGFDFETQEAWLERAVTEEWTVKRLREELVAEGLLGTKPKVKR</sequence>
<proteinExistence type="predicted"/>
<comment type="caution">
    <text evidence="2">The sequence shown here is derived from an EMBL/GenBank/DDBJ whole genome shotgun (WGS) entry which is preliminary data.</text>
</comment>
<evidence type="ECO:0000256" key="1">
    <source>
        <dbReference type="SAM" id="MobiDB-lite"/>
    </source>
</evidence>
<gene>
    <name evidence="2" type="ORF">LCGC14_1867880</name>
</gene>
<feature type="compositionally biased region" description="Polar residues" evidence="1">
    <location>
        <begin position="1"/>
        <end position="20"/>
    </location>
</feature>
<dbReference type="EMBL" id="LAZR01019008">
    <property type="protein sequence ID" value="KKL94122.1"/>
    <property type="molecule type" value="Genomic_DNA"/>
</dbReference>
<accession>A0A0F9J4L5</accession>
<name>A0A0F9J4L5_9ZZZZ</name>